<organism evidence="7">
    <name type="scientific">marine metagenome</name>
    <dbReference type="NCBI Taxonomy" id="408172"/>
    <lineage>
        <taxon>unclassified sequences</taxon>
        <taxon>metagenomes</taxon>
        <taxon>ecological metagenomes</taxon>
    </lineage>
</organism>
<dbReference type="InterPro" id="IPR036259">
    <property type="entry name" value="MFS_trans_sf"/>
</dbReference>
<evidence type="ECO:0000256" key="3">
    <source>
        <dbReference type="ARBA" id="ARBA00022692"/>
    </source>
</evidence>
<feature type="transmembrane region" description="Helical" evidence="6">
    <location>
        <begin position="37"/>
        <end position="57"/>
    </location>
</feature>
<feature type="transmembrane region" description="Helical" evidence="6">
    <location>
        <begin position="102"/>
        <end position="122"/>
    </location>
</feature>
<proteinExistence type="predicted"/>
<evidence type="ECO:0000313" key="7">
    <source>
        <dbReference type="EMBL" id="SVD23485.1"/>
    </source>
</evidence>
<protein>
    <recommendedName>
        <fullName evidence="8">Major facilitator superfamily (MFS) profile domain-containing protein</fullName>
    </recommendedName>
</protein>
<keyword evidence="2" id="KW-1003">Cell membrane</keyword>
<sequence length="148" mass="16394">MSSLHNTQMPFRSKKNQFSPLRGRAIDAVTSFQEREFSIFFVGSFAFFLGMAMQILLRNIVVFNLTNSAFSLSIMVVVAIVVLPITAPLGGVVADRVNKKTLLVICEALSTILFGVITFLVLSGKIEYWHLLITAPLFAAIFSFIMPT</sequence>
<comment type="subcellular location">
    <subcellularLocation>
        <location evidence="1">Cell membrane</location>
        <topology evidence="1">Multi-pass membrane protein</topology>
    </subcellularLocation>
</comment>
<evidence type="ECO:0000256" key="2">
    <source>
        <dbReference type="ARBA" id="ARBA00022475"/>
    </source>
</evidence>
<feature type="transmembrane region" description="Helical" evidence="6">
    <location>
        <begin position="128"/>
        <end position="146"/>
    </location>
</feature>
<dbReference type="SUPFAM" id="SSF103473">
    <property type="entry name" value="MFS general substrate transporter"/>
    <property type="match status" value="1"/>
</dbReference>
<evidence type="ECO:0000256" key="5">
    <source>
        <dbReference type="ARBA" id="ARBA00023136"/>
    </source>
</evidence>
<dbReference type="Gene3D" id="1.20.1250.20">
    <property type="entry name" value="MFS general substrate transporter like domains"/>
    <property type="match status" value="1"/>
</dbReference>
<keyword evidence="5 6" id="KW-0472">Membrane</keyword>
<gene>
    <name evidence="7" type="ORF">METZ01_LOCUS376339</name>
</gene>
<feature type="non-terminal residue" evidence="7">
    <location>
        <position position="148"/>
    </location>
</feature>
<keyword evidence="3 6" id="KW-0812">Transmembrane</keyword>
<feature type="transmembrane region" description="Helical" evidence="6">
    <location>
        <begin position="69"/>
        <end position="90"/>
    </location>
</feature>
<reference evidence="7" key="1">
    <citation type="submission" date="2018-05" db="EMBL/GenBank/DDBJ databases">
        <authorList>
            <person name="Lanie J.A."/>
            <person name="Ng W.-L."/>
            <person name="Kazmierczak K.M."/>
            <person name="Andrzejewski T.M."/>
            <person name="Davidsen T.M."/>
            <person name="Wayne K.J."/>
            <person name="Tettelin H."/>
            <person name="Glass J.I."/>
            <person name="Rusch D."/>
            <person name="Podicherti R."/>
            <person name="Tsui H.-C.T."/>
            <person name="Winkler M.E."/>
        </authorList>
    </citation>
    <scope>NUCLEOTIDE SEQUENCE</scope>
</reference>
<dbReference type="EMBL" id="UINC01137881">
    <property type="protein sequence ID" value="SVD23485.1"/>
    <property type="molecule type" value="Genomic_DNA"/>
</dbReference>
<name>A0A382TNZ3_9ZZZZ</name>
<evidence type="ECO:0000256" key="1">
    <source>
        <dbReference type="ARBA" id="ARBA00004651"/>
    </source>
</evidence>
<evidence type="ECO:0008006" key="8">
    <source>
        <dbReference type="Google" id="ProtNLM"/>
    </source>
</evidence>
<keyword evidence="4 6" id="KW-1133">Transmembrane helix</keyword>
<dbReference type="GO" id="GO:0005886">
    <property type="term" value="C:plasma membrane"/>
    <property type="evidence" value="ECO:0007669"/>
    <property type="project" value="UniProtKB-SubCell"/>
</dbReference>
<dbReference type="PANTHER" id="PTHR23513">
    <property type="entry name" value="INTEGRAL MEMBRANE EFFLUX PROTEIN-RELATED"/>
    <property type="match status" value="1"/>
</dbReference>
<dbReference type="AlphaFoldDB" id="A0A382TNZ3"/>
<evidence type="ECO:0000256" key="6">
    <source>
        <dbReference type="SAM" id="Phobius"/>
    </source>
</evidence>
<evidence type="ECO:0000256" key="4">
    <source>
        <dbReference type="ARBA" id="ARBA00022989"/>
    </source>
</evidence>
<accession>A0A382TNZ3</accession>
<dbReference type="PANTHER" id="PTHR23513:SF11">
    <property type="entry name" value="STAPHYLOFERRIN A TRANSPORTER"/>
    <property type="match status" value="1"/>
</dbReference>